<evidence type="ECO:0000256" key="1">
    <source>
        <dbReference type="ARBA" id="ARBA00023002"/>
    </source>
</evidence>
<dbReference type="AlphaFoldDB" id="E1QSI5"/>
<evidence type="ECO:0000313" key="3">
    <source>
        <dbReference type="Proteomes" id="UP000006681"/>
    </source>
</evidence>
<evidence type="ECO:0008006" key="4">
    <source>
        <dbReference type="Google" id="ProtNLM"/>
    </source>
</evidence>
<dbReference type="SUPFAM" id="SSF51730">
    <property type="entry name" value="FAD-linked oxidoreductase"/>
    <property type="match status" value="1"/>
</dbReference>
<name>E1QSI5_VULDI</name>
<dbReference type="eggNOG" id="arCOG00475">
    <property type="taxonomic scope" value="Archaea"/>
</dbReference>
<evidence type="ECO:0000313" key="2">
    <source>
        <dbReference type="EMBL" id="ADN50778.1"/>
    </source>
</evidence>
<dbReference type="InterPro" id="IPR029041">
    <property type="entry name" value="FAD-linked_oxidoreductase-like"/>
</dbReference>
<reference evidence="3" key="2">
    <citation type="journal article" date="2010" name="Stand. Genomic Sci.">
        <title>Complete genome sequence of Vulcanisaeta distributa type strain (IC-017T).</title>
        <authorList>
            <person name="Mavromatis K."/>
            <person name="Sikorski J."/>
            <person name="Pabst E."/>
            <person name="Teshima H."/>
            <person name="Lapidus A."/>
            <person name="Lucas S."/>
            <person name="Nolan M."/>
            <person name="Glavina Del Rio T."/>
            <person name="Cheng J."/>
            <person name="Bruce D."/>
            <person name="Goodwin L."/>
            <person name="Pitluck S."/>
            <person name="Liolios K."/>
            <person name="Ivanova N."/>
            <person name="Mikhailova N."/>
            <person name="Pati A."/>
            <person name="Chen A."/>
            <person name="Palaniappan K."/>
            <person name="Land M."/>
            <person name="Hauser L."/>
            <person name="Chang Y."/>
            <person name="Jeffries C."/>
            <person name="Rohde M."/>
            <person name="Spring S."/>
            <person name="Goker M."/>
            <person name="Wirth R."/>
            <person name="Woyke T."/>
            <person name="Bristow J."/>
            <person name="Eisen J."/>
            <person name="Markowitz V."/>
            <person name="Hugenholtz P."/>
            <person name="Klenk H."/>
            <person name="Kyrpides N."/>
        </authorList>
    </citation>
    <scope>NUCLEOTIDE SEQUENCE [LARGE SCALE GENOMIC DNA]</scope>
    <source>
        <strain evidence="3">DSM 14429 / JCM 11212 / NBRC 100878 / IC-017</strain>
    </source>
</reference>
<dbReference type="Proteomes" id="UP000006681">
    <property type="component" value="Chromosome"/>
</dbReference>
<dbReference type="Gene3D" id="3.20.20.220">
    <property type="match status" value="1"/>
</dbReference>
<dbReference type="KEGG" id="vdi:Vdis_1392"/>
<dbReference type="HOGENOM" id="CLU_098912_0_0_2"/>
<gene>
    <name evidence="2" type="ordered locus">Vdis_1392</name>
</gene>
<dbReference type="EMBL" id="CP002100">
    <property type="protein sequence ID" value="ADN50778.1"/>
    <property type="molecule type" value="Genomic_DNA"/>
</dbReference>
<dbReference type="OrthoDB" id="25837at2157"/>
<dbReference type="GeneID" id="9752325"/>
<organism evidence="2 3">
    <name type="scientific">Vulcanisaeta distributa (strain DSM 14429 / JCM 11212 / NBRC 100878 / IC-017)</name>
    <dbReference type="NCBI Taxonomy" id="572478"/>
    <lineage>
        <taxon>Archaea</taxon>
        <taxon>Thermoproteota</taxon>
        <taxon>Thermoprotei</taxon>
        <taxon>Thermoproteales</taxon>
        <taxon>Thermoproteaceae</taxon>
        <taxon>Vulcanisaeta</taxon>
    </lineage>
</organism>
<reference evidence="2 3" key="1">
    <citation type="journal article" date="2010" name="Stand. Genomic Sci.">
        <title>Complete genome sequence of Vulcanisaeta distributa type strain (IC-017).</title>
        <authorList>
            <person name="Mavromatis K."/>
            <person name="Sikorski J."/>
            <person name="Pabst E."/>
            <person name="Teshima H."/>
            <person name="Lapidus A."/>
            <person name="Lucas S."/>
            <person name="Nolan M."/>
            <person name="Glavina Del Rio T."/>
            <person name="Cheng J.F."/>
            <person name="Bruce D."/>
            <person name="Goodwin L."/>
            <person name="Pitluck S."/>
            <person name="Liolios K."/>
            <person name="Ivanova N."/>
            <person name="Mikhailova N."/>
            <person name="Pati A."/>
            <person name="Chen A."/>
            <person name="Palaniappan K."/>
            <person name="Land M."/>
            <person name="Hauser L."/>
            <person name="Chang Y.J."/>
            <person name="Jeffries C.D."/>
            <person name="Rohde M."/>
            <person name="Spring S."/>
            <person name="Goker M."/>
            <person name="Wirth R."/>
            <person name="Woyke T."/>
            <person name="Bristow J."/>
            <person name="Eisen J.A."/>
            <person name="Markowitz V."/>
            <person name="Hugenholtz P."/>
            <person name="Klenk H.P."/>
            <person name="Kyrpides N.C."/>
        </authorList>
    </citation>
    <scope>NUCLEOTIDE SEQUENCE [LARGE SCALE GENOMIC DNA]</scope>
    <source>
        <strain evidence="3">DSM 14429 / JCM 11212 / NBRC 100878 / IC-017</strain>
    </source>
</reference>
<accession>E1QSI5</accession>
<dbReference type="RefSeq" id="WP_013336503.1">
    <property type="nucleotide sequence ID" value="NC_014537.1"/>
</dbReference>
<dbReference type="GO" id="GO:0016491">
    <property type="term" value="F:oxidoreductase activity"/>
    <property type="evidence" value="ECO:0007669"/>
    <property type="project" value="UniProtKB-KW"/>
</dbReference>
<keyword evidence="1" id="KW-0560">Oxidoreductase</keyword>
<proteinExistence type="predicted"/>
<sequence>MAVIIAELPPLRRIDNIDNYLNMIGGIIDYVTHIDIPDSTFANPSANAVLIGALIRRRFGNVEVIANVRVADHNKVGLTALVMGGLINGVRNYLLMRGDLGPGVTAVPDLTPVSAINYLRSIEQISGARFGISISSFEESYIRERLNAKPDFAMLQYTLSMDDLMRVFTVNREFNVDVYPALLIITNKSARVIGRILNTEVQVKPDPIDDAITRARELLRYFPGIYLSAPGDFEAIVEAAKALRKYL</sequence>
<keyword evidence="3" id="KW-1185">Reference proteome</keyword>
<dbReference type="STRING" id="572478.Vdis_1392"/>
<protein>
    <recommendedName>
        <fullName evidence="4">Methylenetetrahydrofolate reductase (NAD(P)H)</fullName>
    </recommendedName>
</protein>